<dbReference type="Pfam" id="PF18052">
    <property type="entry name" value="Rx_N"/>
    <property type="match status" value="1"/>
</dbReference>
<dbReference type="Gene3D" id="1.10.10.10">
    <property type="entry name" value="Winged helix-like DNA-binding domain superfamily/Winged helix DNA-binding domain"/>
    <property type="match status" value="1"/>
</dbReference>
<dbReference type="GO" id="GO:0098542">
    <property type="term" value="P:defense response to other organism"/>
    <property type="evidence" value="ECO:0007669"/>
    <property type="project" value="TreeGrafter"/>
</dbReference>
<evidence type="ECO:0000259" key="6">
    <source>
        <dbReference type="Pfam" id="PF23559"/>
    </source>
</evidence>
<accession>A0AA88AEY8</accession>
<dbReference type="InterPro" id="IPR044974">
    <property type="entry name" value="Disease_R_plants"/>
</dbReference>
<evidence type="ECO:0000313" key="9">
    <source>
        <dbReference type="Proteomes" id="UP001187192"/>
    </source>
</evidence>
<organism evidence="8 9">
    <name type="scientific">Ficus carica</name>
    <name type="common">Common fig</name>
    <dbReference type="NCBI Taxonomy" id="3494"/>
    <lineage>
        <taxon>Eukaryota</taxon>
        <taxon>Viridiplantae</taxon>
        <taxon>Streptophyta</taxon>
        <taxon>Embryophyta</taxon>
        <taxon>Tracheophyta</taxon>
        <taxon>Spermatophyta</taxon>
        <taxon>Magnoliopsida</taxon>
        <taxon>eudicotyledons</taxon>
        <taxon>Gunneridae</taxon>
        <taxon>Pentapetalae</taxon>
        <taxon>rosids</taxon>
        <taxon>fabids</taxon>
        <taxon>Rosales</taxon>
        <taxon>Moraceae</taxon>
        <taxon>Ficeae</taxon>
        <taxon>Ficus</taxon>
    </lineage>
</organism>
<keyword evidence="9" id="KW-1185">Reference proteome</keyword>
<feature type="domain" description="Disease resistance N-terminal" evidence="5">
    <location>
        <begin position="6"/>
        <end position="94"/>
    </location>
</feature>
<dbReference type="PANTHER" id="PTHR23155">
    <property type="entry name" value="DISEASE RESISTANCE PROTEIN RP"/>
    <property type="match status" value="1"/>
</dbReference>
<dbReference type="SUPFAM" id="SSF52058">
    <property type="entry name" value="L domain-like"/>
    <property type="match status" value="1"/>
</dbReference>
<dbReference type="FunFam" id="1.10.10.10:FF:000322">
    <property type="entry name" value="Probable disease resistance protein At1g63360"/>
    <property type="match status" value="1"/>
</dbReference>
<sequence>MENAIVELSVGKIVSVVENQVSILIGVRDELEDIKIELQYMQSFIRDADGKGENLREVEKTRLKIVRDTGYEIVDVIDNFTYHVNRYKSWNKFYKAFYVPKALMERRTLAGAVQNVKRRLREHVEMSRRYVMDHGDGATTSSRNDTNSVIRSISVGELALHHRDEDLVGVEDAKRDLLDVLLNEERERSVVSVVGMGGSGKTTLVASVFRSHAVKKHFDRCHVWVTVSQTNYTIESILRSLVKEFYKVGRKEFDARELNRMDCRELVETLVDYLQRRRYLVVLDDVWEIDDLWTKMKVALPANAFGSRIMLTTRKEDIASFSFEVRSQTHKMKLLQENEAWELFWKKAFPHSPDQCSPELELIARRLIKKLEFEEWRRTLDYLTWELSNNPRLTVLKSILWLSFYELPYRLKQCFLCCSIFSEDYVLRKGRLIRLWIAEGFVEQDTGMMTQEEMAGRYVMELVRRCMLQVFIPTDSFYVTQGFKMHDLVRELAVSVSKDEKFCTIHDGPEEVPEQERRLYRLAIQANHMEGAYKEEDMAKICSLFVFENDTVTSFSPTLLSNLKLLKVLDLMDLPIIRLPNELMKCYNLRYLNLTGTLIEKLPSSIGNLRDLQTLDIRHTKVRVLPSGIVKLKKLRHLITYSFSFSYDEDGFLSNFKSLNGTRAPSGMCKLKSSRVLESIEVANDTIKQLSCLTQLRRIDLTNVKEDNGKDLCILIERMKKIEHLSLHASSEDEVLKIDAVSSVSPLLKSLILVGKLERLPGWFSSLQCLTNLSLRWSRLSVDFLPRICTLPNLMDLQLINACEGANFPRLHFQSGFKKLKGLLLNNFPRLEEIVIEKGVMPELRVMNIVHCMSLRRIPNGIEHLSHLQEFYLQNVRNDLVERIRNEHGEDRPMVQHVPIIIHYHKIPNFLWFPESLS</sequence>
<dbReference type="Gene3D" id="1.20.5.4130">
    <property type="match status" value="1"/>
</dbReference>
<evidence type="ECO:0000256" key="3">
    <source>
        <dbReference type="ARBA" id="ARBA00022821"/>
    </source>
</evidence>
<dbReference type="GO" id="GO:0043531">
    <property type="term" value="F:ADP binding"/>
    <property type="evidence" value="ECO:0007669"/>
    <property type="project" value="InterPro"/>
</dbReference>
<evidence type="ECO:0000313" key="8">
    <source>
        <dbReference type="EMBL" id="GMN54419.1"/>
    </source>
</evidence>
<dbReference type="InterPro" id="IPR036388">
    <property type="entry name" value="WH-like_DNA-bd_sf"/>
</dbReference>
<protein>
    <submittedName>
        <fullName evidence="8">Uncharacterized protein</fullName>
    </submittedName>
</protein>
<keyword evidence="2" id="KW-0547">Nucleotide-binding</keyword>
<dbReference type="InterPro" id="IPR055414">
    <property type="entry name" value="LRR_R13L4/SHOC2-like"/>
</dbReference>
<dbReference type="Gene3D" id="3.80.10.10">
    <property type="entry name" value="Ribonuclease Inhibitor"/>
    <property type="match status" value="1"/>
</dbReference>
<evidence type="ECO:0000256" key="2">
    <source>
        <dbReference type="ARBA" id="ARBA00022741"/>
    </source>
</evidence>
<evidence type="ECO:0000259" key="4">
    <source>
        <dbReference type="Pfam" id="PF00931"/>
    </source>
</evidence>
<name>A0AA88AEY8_FICCA</name>
<dbReference type="Gene3D" id="3.40.50.300">
    <property type="entry name" value="P-loop containing nucleotide triphosphate hydrolases"/>
    <property type="match status" value="1"/>
</dbReference>
<comment type="caution">
    <text evidence="8">The sequence shown here is derived from an EMBL/GenBank/DDBJ whole genome shotgun (WGS) entry which is preliminary data.</text>
</comment>
<dbReference type="InterPro" id="IPR058922">
    <property type="entry name" value="WHD_DRP"/>
</dbReference>
<dbReference type="EMBL" id="BTGU01000051">
    <property type="protein sequence ID" value="GMN54419.1"/>
    <property type="molecule type" value="Genomic_DNA"/>
</dbReference>
<evidence type="ECO:0000259" key="7">
    <source>
        <dbReference type="Pfam" id="PF23598"/>
    </source>
</evidence>
<keyword evidence="1" id="KW-0677">Repeat</keyword>
<dbReference type="AlphaFoldDB" id="A0AA88AEY8"/>
<dbReference type="Pfam" id="PF00931">
    <property type="entry name" value="NB-ARC"/>
    <property type="match status" value="1"/>
</dbReference>
<dbReference type="Pfam" id="PF23559">
    <property type="entry name" value="WHD_DRP"/>
    <property type="match status" value="1"/>
</dbReference>
<keyword evidence="3" id="KW-0611">Plant defense</keyword>
<dbReference type="InterPro" id="IPR032675">
    <property type="entry name" value="LRR_dom_sf"/>
</dbReference>
<evidence type="ECO:0000256" key="1">
    <source>
        <dbReference type="ARBA" id="ARBA00022737"/>
    </source>
</evidence>
<dbReference type="Pfam" id="PF23598">
    <property type="entry name" value="LRR_14"/>
    <property type="match status" value="1"/>
</dbReference>
<dbReference type="InterPro" id="IPR027417">
    <property type="entry name" value="P-loop_NTPase"/>
</dbReference>
<dbReference type="SUPFAM" id="SSF52540">
    <property type="entry name" value="P-loop containing nucleoside triphosphate hydrolases"/>
    <property type="match status" value="1"/>
</dbReference>
<gene>
    <name evidence="8" type="ORF">TIFTF001_023542</name>
</gene>
<dbReference type="FunFam" id="3.40.50.300:FF:001091">
    <property type="entry name" value="Probable disease resistance protein At1g61300"/>
    <property type="match status" value="1"/>
</dbReference>
<feature type="domain" description="Disease resistance protein winged helix" evidence="6">
    <location>
        <begin position="420"/>
        <end position="493"/>
    </location>
</feature>
<dbReference type="PANTHER" id="PTHR23155:SF1205">
    <property type="entry name" value="DISEASE RESISTANCE PROTEIN RPM1"/>
    <property type="match status" value="1"/>
</dbReference>
<feature type="domain" description="NB-ARC" evidence="4">
    <location>
        <begin position="171"/>
        <end position="351"/>
    </location>
</feature>
<dbReference type="InterPro" id="IPR002182">
    <property type="entry name" value="NB-ARC"/>
</dbReference>
<feature type="domain" description="Disease resistance R13L4/SHOC-2-like LRR" evidence="7">
    <location>
        <begin position="543"/>
        <end position="873"/>
    </location>
</feature>
<reference evidence="8" key="1">
    <citation type="submission" date="2023-07" db="EMBL/GenBank/DDBJ databases">
        <title>draft genome sequence of fig (Ficus carica).</title>
        <authorList>
            <person name="Takahashi T."/>
            <person name="Nishimura K."/>
        </authorList>
    </citation>
    <scope>NUCLEOTIDE SEQUENCE</scope>
</reference>
<dbReference type="CDD" id="cd14798">
    <property type="entry name" value="RX-CC_like"/>
    <property type="match status" value="1"/>
</dbReference>
<dbReference type="InterPro" id="IPR041118">
    <property type="entry name" value="Rx_N"/>
</dbReference>
<proteinExistence type="predicted"/>
<dbReference type="InterPro" id="IPR038005">
    <property type="entry name" value="RX-like_CC"/>
</dbReference>
<dbReference type="Proteomes" id="UP001187192">
    <property type="component" value="Unassembled WGS sequence"/>
</dbReference>
<dbReference type="PRINTS" id="PR00364">
    <property type="entry name" value="DISEASERSIST"/>
</dbReference>
<evidence type="ECO:0000259" key="5">
    <source>
        <dbReference type="Pfam" id="PF18052"/>
    </source>
</evidence>